<dbReference type="InterPro" id="IPR001387">
    <property type="entry name" value="Cro/C1-type_HTH"/>
</dbReference>
<name>A0A074LM41_9BACL</name>
<dbReference type="Pfam" id="PF13424">
    <property type="entry name" value="TPR_12"/>
    <property type="match status" value="1"/>
</dbReference>
<reference evidence="2 3" key="1">
    <citation type="journal article" date="2013" name="Int. J. Syst. Evol. Microbiol.">
        <title>Tumebacillus flagellatus sp. nov., an alpha-amylase/pullulanase-producing bacterium isolated from cassava wastewater.</title>
        <authorList>
            <person name="Wang Q."/>
            <person name="Xie N."/>
            <person name="Qin Y."/>
            <person name="Shen N."/>
            <person name="Zhu J."/>
            <person name="Mi H."/>
            <person name="Huang R."/>
        </authorList>
    </citation>
    <scope>NUCLEOTIDE SEQUENCE [LARGE SCALE GENOMIC DNA]</scope>
    <source>
        <strain evidence="2 3">GST4</strain>
    </source>
</reference>
<evidence type="ECO:0000259" key="1">
    <source>
        <dbReference type="PROSITE" id="PS50943"/>
    </source>
</evidence>
<dbReference type="Gene3D" id="1.25.40.10">
    <property type="entry name" value="Tetratricopeptide repeat domain"/>
    <property type="match status" value="1"/>
</dbReference>
<evidence type="ECO:0000313" key="2">
    <source>
        <dbReference type="EMBL" id="KEO80968.1"/>
    </source>
</evidence>
<dbReference type="AlphaFoldDB" id="A0A074LM41"/>
<dbReference type="SMART" id="SM00530">
    <property type="entry name" value="HTH_XRE"/>
    <property type="match status" value="1"/>
</dbReference>
<dbReference type="SUPFAM" id="SSF48452">
    <property type="entry name" value="TPR-like"/>
    <property type="match status" value="1"/>
</dbReference>
<dbReference type="OrthoDB" id="9814553at2"/>
<dbReference type="InterPro" id="IPR011990">
    <property type="entry name" value="TPR-like_helical_dom_sf"/>
</dbReference>
<sequence length="381" mass="43137">MELDELRSLVGENIKRARLKAGYDSGRSFAAVLSFSHTLLGHYEKGTKTVPNDKLREISEVLGVSVASLRAVNYEEQEMIAEIESILSKGGDLARAINLSKKLFESSINDTKKVHAKELEGMALLKQGKAKNARLVFEEMQFYAERVRDKDLIHTSIALQARALYDAKEYTAALHLANDAKNYCSPQSVEYTKILQLQANIFADTNELDKALELHNEVLRNYRVFGMKDYILRTFHNIGDIHRRRKEYHDACQNLSAAVEIAYQISNVESIARTSVELAKVFLETNDVASARSVIERALVHEGIPPTQNARLRYYLSECLDDPNERIKLLVEAYDSIIDTDDVRIIHLTSKRLAEIAEHQGDTHSALMYYKVACNSIEGSW</sequence>
<proteinExistence type="predicted"/>
<dbReference type="Gene3D" id="1.10.260.40">
    <property type="entry name" value="lambda repressor-like DNA-binding domains"/>
    <property type="match status" value="1"/>
</dbReference>
<accession>A0A074LM41</accession>
<dbReference type="RefSeq" id="WP_038094489.1">
    <property type="nucleotide sequence ID" value="NZ_JMIR01000052.1"/>
</dbReference>
<dbReference type="Proteomes" id="UP000027931">
    <property type="component" value="Unassembled WGS sequence"/>
</dbReference>
<dbReference type="SUPFAM" id="SSF47413">
    <property type="entry name" value="lambda repressor-like DNA-binding domains"/>
    <property type="match status" value="1"/>
</dbReference>
<organism evidence="2 3">
    <name type="scientific">Tumebacillus flagellatus</name>
    <dbReference type="NCBI Taxonomy" id="1157490"/>
    <lineage>
        <taxon>Bacteria</taxon>
        <taxon>Bacillati</taxon>
        <taxon>Bacillota</taxon>
        <taxon>Bacilli</taxon>
        <taxon>Bacillales</taxon>
        <taxon>Alicyclobacillaceae</taxon>
        <taxon>Tumebacillus</taxon>
    </lineage>
</organism>
<dbReference type="EMBL" id="JMIR01000052">
    <property type="protein sequence ID" value="KEO80968.1"/>
    <property type="molecule type" value="Genomic_DNA"/>
</dbReference>
<gene>
    <name evidence="2" type="ORF">EL26_23365</name>
</gene>
<dbReference type="CDD" id="cd00093">
    <property type="entry name" value="HTH_XRE"/>
    <property type="match status" value="1"/>
</dbReference>
<evidence type="ECO:0000313" key="3">
    <source>
        <dbReference type="Proteomes" id="UP000027931"/>
    </source>
</evidence>
<keyword evidence="3" id="KW-1185">Reference proteome</keyword>
<dbReference type="GO" id="GO:0003677">
    <property type="term" value="F:DNA binding"/>
    <property type="evidence" value="ECO:0007669"/>
    <property type="project" value="InterPro"/>
</dbReference>
<dbReference type="InterPro" id="IPR010982">
    <property type="entry name" value="Lambda_DNA-bd_dom_sf"/>
</dbReference>
<protein>
    <recommendedName>
        <fullName evidence="1">HTH cro/C1-type domain-containing protein</fullName>
    </recommendedName>
</protein>
<dbReference type="PROSITE" id="PS50943">
    <property type="entry name" value="HTH_CROC1"/>
    <property type="match status" value="1"/>
</dbReference>
<feature type="domain" description="HTH cro/C1-type" evidence="1">
    <location>
        <begin position="29"/>
        <end position="69"/>
    </location>
</feature>
<comment type="caution">
    <text evidence="2">The sequence shown here is derived from an EMBL/GenBank/DDBJ whole genome shotgun (WGS) entry which is preliminary data.</text>
</comment>